<proteinExistence type="predicted"/>
<accession>A0A495QIA1</accession>
<name>A0A495QIA1_9ACTN</name>
<dbReference type="EMBL" id="RBWU01000005">
    <property type="protein sequence ID" value="RKS71724.1"/>
    <property type="molecule type" value="Genomic_DNA"/>
</dbReference>
<organism evidence="1 2">
    <name type="scientific">Actinomadura pelletieri DSM 43383</name>
    <dbReference type="NCBI Taxonomy" id="1120940"/>
    <lineage>
        <taxon>Bacteria</taxon>
        <taxon>Bacillati</taxon>
        <taxon>Actinomycetota</taxon>
        <taxon>Actinomycetes</taxon>
        <taxon>Streptosporangiales</taxon>
        <taxon>Thermomonosporaceae</taxon>
        <taxon>Actinomadura</taxon>
    </lineage>
</organism>
<reference evidence="1 2" key="1">
    <citation type="submission" date="2018-10" db="EMBL/GenBank/DDBJ databases">
        <title>Genomic Encyclopedia of Archaeal and Bacterial Type Strains, Phase II (KMG-II): from individual species to whole genera.</title>
        <authorList>
            <person name="Goeker M."/>
        </authorList>
    </citation>
    <scope>NUCLEOTIDE SEQUENCE [LARGE SCALE GENOMIC DNA]</scope>
    <source>
        <strain evidence="1 2">DSM 43383</strain>
    </source>
</reference>
<comment type="caution">
    <text evidence="1">The sequence shown here is derived from an EMBL/GenBank/DDBJ whole genome shotgun (WGS) entry which is preliminary data.</text>
</comment>
<protein>
    <submittedName>
        <fullName evidence="1">Uncharacterized protein</fullName>
    </submittedName>
</protein>
<gene>
    <name evidence="1" type="ORF">BZB76_4531</name>
</gene>
<dbReference type="Proteomes" id="UP000274601">
    <property type="component" value="Unassembled WGS sequence"/>
</dbReference>
<sequence length="85" mass="9805">MATTVDQRTKIVVHGVVYPKDPRDMTAEEVREHLFLPEEAGIEVLDHQDEGTLTEVGISWAEGVDDKTVLYHLRRIIRERMIHIV</sequence>
<dbReference type="RefSeq" id="WP_121436371.1">
    <property type="nucleotide sequence ID" value="NZ_RBWU01000005.1"/>
</dbReference>
<evidence type="ECO:0000313" key="2">
    <source>
        <dbReference type="Proteomes" id="UP000274601"/>
    </source>
</evidence>
<dbReference type="AlphaFoldDB" id="A0A495QIA1"/>
<evidence type="ECO:0000313" key="1">
    <source>
        <dbReference type="EMBL" id="RKS71724.1"/>
    </source>
</evidence>
<keyword evidence="2" id="KW-1185">Reference proteome</keyword>
<dbReference type="OrthoDB" id="3479751at2"/>